<reference evidence="1 2" key="1">
    <citation type="submission" date="2020-10" db="EMBL/GenBank/DDBJ databases">
        <authorList>
            <person name="Castelo-Branco R."/>
            <person name="Eusebio N."/>
            <person name="Adriana R."/>
            <person name="Vieira A."/>
            <person name="Brugerolle De Fraissinette N."/>
            <person name="Rezende De Castro R."/>
            <person name="Schneider M.P."/>
            <person name="Vasconcelos V."/>
            <person name="Leao P.N."/>
        </authorList>
    </citation>
    <scope>NUCLEOTIDE SEQUENCE [LARGE SCALE GENOMIC DNA]</scope>
    <source>
        <strain evidence="1 2">LEGE 06226</strain>
    </source>
</reference>
<dbReference type="Proteomes" id="UP000640725">
    <property type="component" value="Unassembled WGS sequence"/>
</dbReference>
<organism evidence="1 2">
    <name type="scientific">Planktothrix mougeotii LEGE 06226</name>
    <dbReference type="NCBI Taxonomy" id="1828728"/>
    <lineage>
        <taxon>Bacteria</taxon>
        <taxon>Bacillati</taxon>
        <taxon>Cyanobacteriota</taxon>
        <taxon>Cyanophyceae</taxon>
        <taxon>Oscillatoriophycideae</taxon>
        <taxon>Oscillatoriales</taxon>
        <taxon>Microcoleaceae</taxon>
        <taxon>Planktothrix</taxon>
    </lineage>
</organism>
<proteinExistence type="predicted"/>
<accession>A0ABR9U955</accession>
<protein>
    <submittedName>
        <fullName evidence="1">Uncharacterized protein</fullName>
    </submittedName>
</protein>
<dbReference type="RefSeq" id="WP_193868620.1">
    <property type="nucleotide sequence ID" value="NZ_JADEWU010000010.1"/>
</dbReference>
<name>A0ABR9U955_9CYAN</name>
<dbReference type="EMBL" id="JADEWU010000010">
    <property type="protein sequence ID" value="MBE9142989.1"/>
    <property type="molecule type" value="Genomic_DNA"/>
</dbReference>
<keyword evidence="2" id="KW-1185">Reference proteome</keyword>
<evidence type="ECO:0000313" key="2">
    <source>
        <dbReference type="Proteomes" id="UP000640725"/>
    </source>
</evidence>
<comment type="caution">
    <text evidence="1">The sequence shown here is derived from an EMBL/GenBank/DDBJ whole genome shotgun (WGS) entry which is preliminary data.</text>
</comment>
<sequence length="90" mass="10579">MSLNNYRVFQEPNGDYIIREVFYTEDGSIISLRQVDAIAREFRMGGELRIAFGLFLEEEKKNGYGGTLNRRGDFTYEELRQKAKEFLEDL</sequence>
<gene>
    <name evidence="1" type="ORF">IQ236_07105</name>
</gene>
<evidence type="ECO:0000313" key="1">
    <source>
        <dbReference type="EMBL" id="MBE9142989.1"/>
    </source>
</evidence>